<accession>A0A084EP85</accession>
<proteinExistence type="predicted"/>
<dbReference type="Proteomes" id="UP000028533">
    <property type="component" value="Unassembled WGS sequence"/>
</dbReference>
<gene>
    <name evidence="1" type="ORF">MCAPa_3420</name>
</gene>
<reference evidence="1 2" key="1">
    <citation type="submission" date="2014-02" db="EMBL/GenBank/DDBJ databases">
        <title>Genome sequence of Mycoplasma capricolum subsp. capricolum strain 14232.</title>
        <authorList>
            <person name="Sirand-Pugnet P."/>
            <person name="Breton M."/>
            <person name="Dordet-Frisoni E."/>
            <person name="Baranowski E."/>
            <person name="Barre A."/>
            <person name="Couture C."/>
            <person name="Dupuy V."/>
            <person name="Gaurivaud P."/>
            <person name="Jacob D."/>
            <person name="Lemaitre C."/>
            <person name="Manso-Silvan L."/>
            <person name="Nikolski M."/>
            <person name="Nouvel L.-X."/>
            <person name="Poumarat F."/>
            <person name="Tardy F."/>
            <person name="Thebault P."/>
            <person name="Theil S."/>
            <person name="Citti C."/>
            <person name="Thiaucourt F."/>
            <person name="Blanchard A."/>
        </authorList>
    </citation>
    <scope>NUCLEOTIDE SEQUENCE [LARGE SCALE GENOMIC DNA]</scope>
    <source>
        <strain evidence="1 2">14232</strain>
    </source>
</reference>
<protein>
    <submittedName>
        <fullName evidence="1">Uncharacterized protein</fullName>
    </submittedName>
</protein>
<evidence type="ECO:0000313" key="1">
    <source>
        <dbReference type="EMBL" id="KEZ19777.1"/>
    </source>
</evidence>
<sequence>MNKFSNKYLSELNLEQRTELFSELLDSINASIKKAMLEFHPLPLEYQDLLFYAWLTFQEILNKSKTKKFKAELLLKVLGAIRSKCIEVCAKSIKNYYKKLNFSIATCSLSYKKPNKDTILDSKSSLAIQKIVNTYFENSNEKLAKQVFEMYENIFSQKEICETLDISKNKFNIIIKNTICDLQKTITLSLK</sequence>
<dbReference type="EMBL" id="JFDO01000011">
    <property type="protein sequence ID" value="KEZ19777.1"/>
    <property type="molecule type" value="Genomic_DNA"/>
</dbReference>
<evidence type="ECO:0000313" key="2">
    <source>
        <dbReference type="Proteomes" id="UP000028533"/>
    </source>
</evidence>
<organism evidence="1 2">
    <name type="scientific">Mycoplasma capricolum subsp. capricolum 14232</name>
    <dbReference type="NCBI Taxonomy" id="1188238"/>
    <lineage>
        <taxon>Bacteria</taxon>
        <taxon>Bacillati</taxon>
        <taxon>Mycoplasmatota</taxon>
        <taxon>Mollicutes</taxon>
        <taxon>Mycoplasmataceae</taxon>
        <taxon>Mycoplasma</taxon>
    </lineage>
</organism>
<name>A0A084EP85_MYCCA</name>
<comment type="caution">
    <text evidence="1">The sequence shown here is derived from an EMBL/GenBank/DDBJ whole genome shotgun (WGS) entry which is preliminary data.</text>
</comment>
<dbReference type="RefSeq" id="WP_036431622.1">
    <property type="nucleotide sequence ID" value="NZ_JFDO01000011.1"/>
</dbReference>
<dbReference type="AlphaFoldDB" id="A0A084EP85"/>